<dbReference type="EMBL" id="OU015566">
    <property type="protein sequence ID" value="CAG5106411.1"/>
    <property type="molecule type" value="Genomic_DNA"/>
</dbReference>
<keyword evidence="2" id="KW-0732">Signal</keyword>
<reference evidence="3 4" key="1">
    <citation type="submission" date="2021-04" db="EMBL/GenBank/DDBJ databases">
        <authorList>
            <person name="Bliznina A."/>
        </authorList>
    </citation>
    <scope>NUCLEOTIDE SEQUENCE [LARGE SCALE GENOMIC DNA]</scope>
</reference>
<proteinExistence type="predicted"/>
<organism evidence="3 4">
    <name type="scientific">Oikopleura dioica</name>
    <name type="common">Tunicate</name>
    <dbReference type="NCBI Taxonomy" id="34765"/>
    <lineage>
        <taxon>Eukaryota</taxon>
        <taxon>Metazoa</taxon>
        <taxon>Chordata</taxon>
        <taxon>Tunicata</taxon>
        <taxon>Appendicularia</taxon>
        <taxon>Copelata</taxon>
        <taxon>Oikopleuridae</taxon>
        <taxon>Oikopleura</taxon>
    </lineage>
</organism>
<evidence type="ECO:0000313" key="3">
    <source>
        <dbReference type="EMBL" id="CAG5106411.1"/>
    </source>
</evidence>
<evidence type="ECO:0000313" key="4">
    <source>
        <dbReference type="Proteomes" id="UP001158576"/>
    </source>
</evidence>
<sequence length="531" mass="56454">MREWALIFISGISCQFTTVAFFDEFTTIDTPDLTTTTNAPTTTTTGTTTSVPTTTITTTTGTTTRTFGGTEVAFTTAAFFDEFTTIDTPDLTTIEPATPSTGTTTSVPTTTIPTTTETTTRTFQGTEVAFTTAAVFDEFTTIDTPDLTTTIEPTTTTTGTTTRTFGGTEVAFTTAAVFDEFTTMDNLDTTTTLATTTSTGLGSTVGFTTDVVPDDEFTTSGGLGGAPGTTEMIYTTMLPTTTTTQITTTTTELLTTTTSSASTIATDTTSTTFPEFDTDTTTAVNGDAGATGIDQYAPGANAGEQVSMMPYGDDDQAVAGAYGDPHFMVRSEHGEPICFDYNPLLASNNMLLLTDPRTSLTVLAKPEERGDTGRLFMSELTIMTPNAVTLTINSAGIFLDGEIVSEVGAKSGIHVTSDLTFRTTWAKDGNHEHTNVEIEDGPIFLIKGNLKKESLSFAIMDASGISRKAKGIIGGFIADDSYIIHKSNDTPTLGVVQAGKNYASTELKHYHREEKCWVIDEEDALRMISKV</sequence>
<keyword evidence="4" id="KW-1185">Reference proteome</keyword>
<gene>
    <name evidence="3" type="ORF">OKIOD_LOCUS11595</name>
</gene>
<name>A0ABN7SXQ3_OIKDI</name>
<feature type="signal peptide" evidence="2">
    <location>
        <begin position="1"/>
        <end position="22"/>
    </location>
</feature>
<protein>
    <submittedName>
        <fullName evidence="3">Oidioi.mRNA.OKI2018_I69.chr1.g2830.t1.cds</fullName>
    </submittedName>
</protein>
<feature type="chain" id="PRO_5045669881" evidence="2">
    <location>
        <begin position="23"/>
        <end position="531"/>
    </location>
</feature>
<evidence type="ECO:0000256" key="1">
    <source>
        <dbReference type="SAM" id="MobiDB-lite"/>
    </source>
</evidence>
<dbReference type="Proteomes" id="UP001158576">
    <property type="component" value="Chromosome 1"/>
</dbReference>
<evidence type="ECO:0000256" key="2">
    <source>
        <dbReference type="SAM" id="SignalP"/>
    </source>
</evidence>
<accession>A0ABN7SXQ3</accession>
<feature type="region of interest" description="Disordered" evidence="1">
    <location>
        <begin position="90"/>
        <end position="110"/>
    </location>
</feature>